<keyword evidence="1" id="KW-1133">Transmembrane helix</keyword>
<feature type="transmembrane region" description="Helical" evidence="1">
    <location>
        <begin position="73"/>
        <end position="90"/>
    </location>
</feature>
<dbReference type="PIRSF" id="PIRSF005610">
    <property type="entry name" value="SirB"/>
    <property type="match status" value="1"/>
</dbReference>
<evidence type="ECO:0000256" key="1">
    <source>
        <dbReference type="SAM" id="Phobius"/>
    </source>
</evidence>
<feature type="transmembrane region" description="Helical" evidence="1">
    <location>
        <begin position="40"/>
        <end position="61"/>
    </location>
</feature>
<evidence type="ECO:0000313" key="3">
    <source>
        <dbReference type="Proteomes" id="UP000192491"/>
    </source>
</evidence>
<evidence type="ECO:0008006" key="4">
    <source>
        <dbReference type="Google" id="ProtNLM"/>
    </source>
</evidence>
<dbReference type="AlphaFoldDB" id="A0A1Y1QYG5"/>
<proteinExistence type="predicted"/>
<keyword evidence="1" id="KW-0472">Membrane</keyword>
<sequence length="125" mass="13279">MDNNTLILKVHVIIALLSLAIYLLRGLWMMTNNPAVTGKPALASASLSMLILLGTGVWLAFVSGAHGLDGFVIFKFMGLLEYIVLGVIALKPGLPRPTAIVLWVAGLGGFVFSYLVAKGVVPVLF</sequence>
<dbReference type="Proteomes" id="UP000192491">
    <property type="component" value="Unassembled WGS sequence"/>
</dbReference>
<comment type="caution">
    <text evidence="2">The sequence shown here is derived from an EMBL/GenBank/DDBJ whole genome shotgun (WGS) entry which is preliminary data.</text>
</comment>
<evidence type="ECO:0000313" key="2">
    <source>
        <dbReference type="EMBL" id="OQX16515.1"/>
    </source>
</evidence>
<dbReference type="EMBL" id="MTEJ01000004">
    <property type="protein sequence ID" value="OQX16515.1"/>
    <property type="molecule type" value="Genomic_DNA"/>
</dbReference>
<feature type="transmembrane region" description="Helical" evidence="1">
    <location>
        <begin position="6"/>
        <end position="28"/>
    </location>
</feature>
<organism evidence="2 3">
    <name type="scientific">Thiothrix lacustris</name>
    <dbReference type="NCBI Taxonomy" id="525917"/>
    <lineage>
        <taxon>Bacteria</taxon>
        <taxon>Pseudomonadati</taxon>
        <taxon>Pseudomonadota</taxon>
        <taxon>Gammaproteobacteria</taxon>
        <taxon>Thiotrichales</taxon>
        <taxon>Thiotrichaceae</taxon>
        <taxon>Thiothrix</taxon>
    </lineage>
</organism>
<reference evidence="2 3" key="1">
    <citation type="submission" date="2017-01" db="EMBL/GenBank/DDBJ databases">
        <title>Novel large sulfur bacteria in the metagenomes of groundwater-fed chemosynthetic microbial mats in the Lake Huron basin.</title>
        <authorList>
            <person name="Sharrar A.M."/>
            <person name="Flood B.E."/>
            <person name="Bailey J.V."/>
            <person name="Jones D.S."/>
            <person name="Biddanda B."/>
            <person name="Ruberg S.A."/>
            <person name="Marcus D.N."/>
            <person name="Dick G.J."/>
        </authorList>
    </citation>
    <scope>NUCLEOTIDE SEQUENCE [LARGE SCALE GENOMIC DNA]</scope>
    <source>
        <strain evidence="2">A8</strain>
    </source>
</reference>
<dbReference type="Pfam" id="PF04247">
    <property type="entry name" value="SirB"/>
    <property type="match status" value="1"/>
</dbReference>
<name>A0A1Y1QYG5_9GAMM</name>
<protein>
    <recommendedName>
        <fullName evidence="4">Invasion protein</fullName>
    </recommendedName>
</protein>
<feature type="transmembrane region" description="Helical" evidence="1">
    <location>
        <begin position="97"/>
        <end position="117"/>
    </location>
</feature>
<accession>A0A1Y1QYG5</accession>
<keyword evidence="1" id="KW-0812">Transmembrane</keyword>
<gene>
    <name evidence="2" type="ORF">BWK73_03720</name>
</gene>
<dbReference type="InterPro" id="IPR007360">
    <property type="entry name" value="SirB"/>
</dbReference>